<dbReference type="CDD" id="cd18791">
    <property type="entry name" value="SF2_C_RHA"/>
    <property type="match status" value="1"/>
</dbReference>
<dbReference type="STRING" id="502779.C1H1I5"/>
<dbReference type="Gene3D" id="3.40.50.300">
    <property type="entry name" value="P-loop containing nucleotide triphosphate hydrolases"/>
    <property type="match status" value="2"/>
</dbReference>
<dbReference type="eggNOG" id="KOG0926">
    <property type="taxonomic scope" value="Eukaryota"/>
</dbReference>
<feature type="compositionally biased region" description="Polar residues" evidence="8">
    <location>
        <begin position="20"/>
        <end position="29"/>
    </location>
</feature>
<name>C1H1I5_PARBA</name>
<evidence type="ECO:0000256" key="5">
    <source>
        <dbReference type="ARBA" id="ARBA00022806"/>
    </source>
</evidence>
<dbReference type="SMART" id="SM00490">
    <property type="entry name" value="HELICc"/>
    <property type="match status" value="1"/>
</dbReference>
<dbReference type="GO" id="GO:0003723">
    <property type="term" value="F:RNA binding"/>
    <property type="evidence" value="ECO:0007669"/>
    <property type="project" value="TreeGrafter"/>
</dbReference>
<dbReference type="OrthoDB" id="10253254at2759"/>
<keyword evidence="4" id="KW-0378">Hydrolase</keyword>
<evidence type="ECO:0000256" key="4">
    <source>
        <dbReference type="ARBA" id="ARBA00022801"/>
    </source>
</evidence>
<dbReference type="OMA" id="EAIHNNS"/>
<dbReference type="GO" id="GO:0000462">
    <property type="term" value="P:maturation of SSU-rRNA from tricistronic rRNA transcript (SSU-rRNA, 5.8S rRNA, LSU-rRNA)"/>
    <property type="evidence" value="ECO:0007669"/>
    <property type="project" value="TreeGrafter"/>
</dbReference>
<dbReference type="KEGG" id="pbl:PAAG_04629"/>
<dbReference type="Pfam" id="PF04408">
    <property type="entry name" value="WHD_HA2"/>
    <property type="match status" value="1"/>
</dbReference>
<evidence type="ECO:0000313" key="11">
    <source>
        <dbReference type="EMBL" id="EEH33579.1"/>
    </source>
</evidence>
<dbReference type="Pfam" id="PF21010">
    <property type="entry name" value="HA2_C"/>
    <property type="match status" value="1"/>
</dbReference>
<dbReference type="VEuPathDB" id="FungiDB:PAAG_04629"/>
<keyword evidence="3" id="KW-0547">Nucleotide-binding</keyword>
<dbReference type="EC" id="3.6.4.13" evidence="2"/>
<feature type="region of interest" description="Disordered" evidence="8">
    <location>
        <begin position="149"/>
        <end position="176"/>
    </location>
</feature>
<feature type="compositionally biased region" description="Acidic residues" evidence="8">
    <location>
        <begin position="198"/>
        <end position="207"/>
    </location>
</feature>
<comment type="catalytic activity">
    <reaction evidence="7">
        <text>ATP + H2O = ADP + phosphate + H(+)</text>
        <dbReference type="Rhea" id="RHEA:13065"/>
        <dbReference type="ChEBI" id="CHEBI:15377"/>
        <dbReference type="ChEBI" id="CHEBI:15378"/>
        <dbReference type="ChEBI" id="CHEBI:30616"/>
        <dbReference type="ChEBI" id="CHEBI:43474"/>
        <dbReference type="ChEBI" id="CHEBI:456216"/>
        <dbReference type="EC" id="3.6.4.13"/>
    </reaction>
</comment>
<dbReference type="GO" id="GO:0003724">
    <property type="term" value="F:RNA helicase activity"/>
    <property type="evidence" value="ECO:0007669"/>
    <property type="project" value="UniProtKB-EC"/>
</dbReference>
<feature type="compositionally biased region" description="Polar residues" evidence="8">
    <location>
        <begin position="90"/>
        <end position="100"/>
    </location>
</feature>
<evidence type="ECO:0000256" key="6">
    <source>
        <dbReference type="ARBA" id="ARBA00022840"/>
    </source>
</evidence>
<dbReference type="GO" id="GO:0005730">
    <property type="term" value="C:nucleolus"/>
    <property type="evidence" value="ECO:0007669"/>
    <property type="project" value="TreeGrafter"/>
</dbReference>
<dbReference type="AlphaFoldDB" id="C1H1I5"/>
<feature type="compositionally biased region" description="Acidic residues" evidence="8">
    <location>
        <begin position="639"/>
        <end position="660"/>
    </location>
</feature>
<dbReference type="GO" id="GO:0016787">
    <property type="term" value="F:hydrolase activity"/>
    <property type="evidence" value="ECO:0007669"/>
    <property type="project" value="UniProtKB-KW"/>
</dbReference>
<dbReference type="PROSITE" id="PS00690">
    <property type="entry name" value="DEAH_ATP_HELICASE"/>
    <property type="match status" value="1"/>
</dbReference>
<sequence length="1191" mass="132121">MQKFVPRQRKHKNKLKGNQDAAQQDTNVTELAAITKSEKEKRQKWKAELQAQQPKISGKKQKRLAKYIETKLKKDENLALLKKLAESKIDTSQLQSSRNLGKSKDKRSRSSALNNKNSSGSVQRAQSYDNEGDAIKLVKSASLASVNKSTSVVSCHINPSIPAIGSGLKRPLEVGEDGFPVIKKRKRAPKRKLILEEPSWEEFESDGASDAVTEDSGTGSGSGMSDSGSDGSGNNMKPGQSESEDGEEDEGDDQSPSSGDDSGKETVIRPRNSAFKAWAVQQINDAVGFKPTEHNLHPNHLALPKKQARPRPVEEEPLPAELQIPKGNPNRKAFAVQVNRPENIQSSRLGLPVVGEEQKIMEAIHNNPCVIIWGATGSGKTTQLPQFLFEAGYGNPDSPNPGMIGITQPRRVAAVSMAKRVADELGQYSDQVSYQIRFESTESSKTAIKFMTDGVMIREISQDFSLSKYSIIIIDEAHERSLNTDILIGMVSRIVDLRKTIHEENPSLKPLKLVIMSASLRISDFLQNENLFRQGRPPLVQAEGRQYPVTVHFARRTHRDYVEEAFRKVSKGHKKLPPGAFLVFLTGQGEIKDLSKRLKQKFRSTHASETFQGKVKLSAAEAPLETEDIELGTTTGPGGDEDGDSDIEITGLDNDENDDDDFDHEEGVVDSRTKVHVLPLYSQLPTKEQMKVFEPPPEGSRLIVLATNVAETSLTIPGIRYVFDCGRSKEKQYDVSTGVQSFQVGWISKASASQRAGRAGRTGPGHCYRLYSSAVFEGEFEEYTEPEILRTPIEGVVLQMKTMGLHHVINFPFPTPPNRTSLANAEKLLQNLGALSVDGQVTETGRHLSLYPLSPRFGKMLQIGHQHGCIPYVVAMVSALAVSDLFIQENQLDLNPVKKEWDEDDKIYTNADRLEDTVREMRRKNYDRSRRIFSKYDDKSDALKSFAAVCAYAYASDGESFCSQMFLRPNAMKEASQLRQQLYEIVRSNNPGIMDPFKSHLPEPSEKQLRALKQITAAGFIDHIAIRADMAPVPPEIPRKPRRAIDVPYLTLFSSRDKTAKGLDEKAVYIQPTSVLSHLSVAELPQYLIYSHLQQSAPNAISDTPMKVRMFPLTAVSGLQLSSLAHGTPLVEYGKPIGKIESVAGAPDKRECWVIPSLKGDPGSVGWPLPAKKVIQKKDRKHGWVIEKFIK</sequence>
<dbReference type="InterPro" id="IPR014001">
    <property type="entry name" value="Helicase_ATP-bd"/>
</dbReference>
<dbReference type="Gene3D" id="1.20.120.1080">
    <property type="match status" value="1"/>
</dbReference>
<feature type="compositionally biased region" description="Basic and acidic residues" evidence="8">
    <location>
        <begin position="36"/>
        <end position="47"/>
    </location>
</feature>
<dbReference type="GO" id="GO:0005524">
    <property type="term" value="F:ATP binding"/>
    <property type="evidence" value="ECO:0007669"/>
    <property type="project" value="UniProtKB-KW"/>
</dbReference>
<dbReference type="InterPro" id="IPR007502">
    <property type="entry name" value="Helicase-assoc_dom"/>
</dbReference>
<dbReference type="Pfam" id="PF00271">
    <property type="entry name" value="Helicase_C"/>
    <property type="match status" value="1"/>
</dbReference>
<dbReference type="CDD" id="cd17982">
    <property type="entry name" value="DEXHc_DHX37"/>
    <property type="match status" value="1"/>
</dbReference>
<dbReference type="InterPro" id="IPR002464">
    <property type="entry name" value="DNA/RNA_helicase_DEAH_CS"/>
</dbReference>
<dbReference type="SMART" id="SM00847">
    <property type="entry name" value="HA2"/>
    <property type="match status" value="1"/>
</dbReference>
<dbReference type="HOGENOM" id="CLU_001832_0_4_1"/>
<dbReference type="InterPro" id="IPR001650">
    <property type="entry name" value="Helicase_C-like"/>
</dbReference>
<evidence type="ECO:0000256" key="8">
    <source>
        <dbReference type="SAM" id="MobiDB-lite"/>
    </source>
</evidence>
<feature type="region of interest" description="Disordered" evidence="8">
    <location>
        <begin position="89"/>
        <end position="127"/>
    </location>
</feature>
<evidence type="ECO:0000256" key="3">
    <source>
        <dbReference type="ARBA" id="ARBA00022741"/>
    </source>
</evidence>
<feature type="region of interest" description="Disordered" evidence="8">
    <location>
        <begin position="614"/>
        <end position="660"/>
    </location>
</feature>
<dbReference type="Proteomes" id="UP000002059">
    <property type="component" value="Partially assembled WGS sequence"/>
</dbReference>
<dbReference type="SMART" id="SM00487">
    <property type="entry name" value="DEXDc"/>
    <property type="match status" value="1"/>
</dbReference>
<feature type="region of interest" description="Disordered" evidence="8">
    <location>
        <begin position="197"/>
        <end position="266"/>
    </location>
</feature>
<dbReference type="InterPro" id="IPR011545">
    <property type="entry name" value="DEAD/DEAH_box_helicase_dom"/>
</dbReference>
<proteinExistence type="inferred from homology"/>
<evidence type="ECO:0000256" key="1">
    <source>
        <dbReference type="ARBA" id="ARBA00008792"/>
    </source>
</evidence>
<evidence type="ECO:0000259" key="10">
    <source>
        <dbReference type="PROSITE" id="PS51194"/>
    </source>
</evidence>
<comment type="similarity">
    <text evidence="1">Belongs to the DEAD box helicase family. DEAH subfamily.</text>
</comment>
<dbReference type="GO" id="GO:1990904">
    <property type="term" value="C:ribonucleoprotein complex"/>
    <property type="evidence" value="ECO:0007669"/>
    <property type="project" value="UniProtKB-ARBA"/>
</dbReference>
<evidence type="ECO:0000256" key="2">
    <source>
        <dbReference type="ARBA" id="ARBA00012552"/>
    </source>
</evidence>
<dbReference type="InterPro" id="IPR027417">
    <property type="entry name" value="P-loop_NTPase"/>
</dbReference>
<dbReference type="PANTHER" id="PTHR18934">
    <property type="entry name" value="ATP-DEPENDENT RNA HELICASE"/>
    <property type="match status" value="1"/>
</dbReference>
<gene>
    <name evidence="11" type="ORF">PAAG_04629</name>
</gene>
<dbReference type="Pfam" id="PF00270">
    <property type="entry name" value="DEAD"/>
    <property type="match status" value="1"/>
</dbReference>
<feature type="domain" description="Helicase C-terminal" evidence="10">
    <location>
        <begin position="561"/>
        <end position="804"/>
    </location>
</feature>
<protein>
    <recommendedName>
        <fullName evidence="2">RNA helicase</fullName>
        <ecNumber evidence="2">3.6.4.13</ecNumber>
    </recommendedName>
</protein>
<dbReference type="GeneID" id="9096866"/>
<dbReference type="EMBL" id="KN294002">
    <property type="protein sequence ID" value="EEH33579.1"/>
    <property type="molecule type" value="Genomic_DNA"/>
</dbReference>
<dbReference type="RefSeq" id="XP_002793719.1">
    <property type="nucleotide sequence ID" value="XM_002793673.1"/>
</dbReference>
<dbReference type="PANTHER" id="PTHR18934:SF99">
    <property type="entry name" value="ATP-DEPENDENT RNA HELICASE DHX37-RELATED"/>
    <property type="match status" value="1"/>
</dbReference>
<organism evidence="11 12">
    <name type="scientific">Paracoccidioides lutzii (strain ATCC MYA-826 / Pb01)</name>
    <name type="common">Paracoccidioides brasiliensis</name>
    <dbReference type="NCBI Taxonomy" id="502779"/>
    <lineage>
        <taxon>Eukaryota</taxon>
        <taxon>Fungi</taxon>
        <taxon>Dikarya</taxon>
        <taxon>Ascomycota</taxon>
        <taxon>Pezizomycotina</taxon>
        <taxon>Eurotiomycetes</taxon>
        <taxon>Eurotiomycetidae</taxon>
        <taxon>Onygenales</taxon>
        <taxon>Ajellomycetaceae</taxon>
        <taxon>Paracoccidioides</taxon>
    </lineage>
</organism>
<feature type="compositionally biased region" description="Polar residues" evidence="8">
    <location>
        <begin position="110"/>
        <end position="127"/>
    </location>
</feature>
<accession>C1H1I5</accession>
<evidence type="ECO:0000313" key="12">
    <source>
        <dbReference type="Proteomes" id="UP000002059"/>
    </source>
</evidence>
<dbReference type="PROSITE" id="PS51192">
    <property type="entry name" value="HELICASE_ATP_BIND_1"/>
    <property type="match status" value="1"/>
</dbReference>
<dbReference type="SUPFAM" id="SSF52540">
    <property type="entry name" value="P-loop containing nucleoside triphosphate hydrolases"/>
    <property type="match status" value="1"/>
</dbReference>
<feature type="region of interest" description="Disordered" evidence="8">
    <location>
        <begin position="1"/>
        <end position="63"/>
    </location>
</feature>
<feature type="compositionally biased region" description="Basic residues" evidence="8">
    <location>
        <begin position="1"/>
        <end position="15"/>
    </location>
</feature>
<dbReference type="InterPro" id="IPR048333">
    <property type="entry name" value="HA2_WH"/>
</dbReference>
<feature type="domain" description="Helicase ATP-binding" evidence="9">
    <location>
        <begin position="361"/>
        <end position="538"/>
    </location>
</feature>
<dbReference type="PROSITE" id="PS51194">
    <property type="entry name" value="HELICASE_CTER"/>
    <property type="match status" value="1"/>
</dbReference>
<reference evidence="11 12" key="1">
    <citation type="journal article" date="2011" name="PLoS Genet.">
        <title>Comparative genomic analysis of human fungal pathogens causing paracoccidioidomycosis.</title>
        <authorList>
            <person name="Desjardins C.A."/>
            <person name="Champion M.D."/>
            <person name="Holder J.W."/>
            <person name="Muszewska A."/>
            <person name="Goldberg J."/>
            <person name="Bailao A.M."/>
            <person name="Brigido M.M."/>
            <person name="Ferreira M.E."/>
            <person name="Garcia A.M."/>
            <person name="Grynberg M."/>
            <person name="Gujja S."/>
            <person name="Heiman D.I."/>
            <person name="Henn M.R."/>
            <person name="Kodira C.D."/>
            <person name="Leon-Narvaez H."/>
            <person name="Longo L.V."/>
            <person name="Ma L.J."/>
            <person name="Malavazi I."/>
            <person name="Matsuo A.L."/>
            <person name="Morais F.V."/>
            <person name="Pereira M."/>
            <person name="Rodriguez-Brito S."/>
            <person name="Sakthikumar S."/>
            <person name="Salem-Izacc S.M."/>
            <person name="Sykes S.M."/>
            <person name="Teixeira M.M."/>
            <person name="Vallejo M.C."/>
            <person name="Walter M.E."/>
            <person name="Yandava C."/>
            <person name="Young S."/>
            <person name="Zeng Q."/>
            <person name="Zucker J."/>
            <person name="Felipe M.S."/>
            <person name="Goldman G.H."/>
            <person name="Haas B.J."/>
            <person name="McEwen J.G."/>
            <person name="Nino-Vega G."/>
            <person name="Puccia R."/>
            <person name="San-Blas G."/>
            <person name="Soares C.M."/>
            <person name="Birren B.W."/>
            <person name="Cuomo C.A."/>
        </authorList>
    </citation>
    <scope>NUCLEOTIDE SEQUENCE [LARGE SCALE GENOMIC DNA]</scope>
    <source>
        <strain evidence="12">ATCC MYA-826 / Pb01</strain>
    </source>
</reference>
<keyword evidence="5 11" id="KW-0347">Helicase</keyword>
<keyword evidence="6" id="KW-0067">ATP-binding</keyword>
<evidence type="ECO:0000259" key="9">
    <source>
        <dbReference type="PROSITE" id="PS51192"/>
    </source>
</evidence>
<keyword evidence="12" id="KW-1185">Reference proteome</keyword>
<evidence type="ECO:0000256" key="7">
    <source>
        <dbReference type="ARBA" id="ARBA00047984"/>
    </source>
</evidence>
<dbReference type="FunFam" id="3.40.50.300:FF:000637">
    <property type="entry name" value="ATP-dependent RNA helicase DHX37/DHR1"/>
    <property type="match status" value="1"/>
</dbReference>
<feature type="compositionally biased region" description="Acidic residues" evidence="8">
    <location>
        <begin position="242"/>
        <end position="253"/>
    </location>
</feature>
<feature type="compositionally biased region" description="Low complexity" evidence="8">
    <location>
        <begin position="223"/>
        <end position="241"/>
    </location>
</feature>